<evidence type="ECO:0000259" key="3">
    <source>
        <dbReference type="Pfam" id="PF26056"/>
    </source>
</evidence>
<accession>A0A9X2VTI5</accession>
<evidence type="ECO:0000313" key="4">
    <source>
        <dbReference type="EMBL" id="MCS7482691.1"/>
    </source>
</evidence>
<organism evidence="4 5">
    <name type="scientific">Umezawaea endophytica</name>
    <dbReference type="NCBI Taxonomy" id="1654476"/>
    <lineage>
        <taxon>Bacteria</taxon>
        <taxon>Bacillati</taxon>
        <taxon>Actinomycetota</taxon>
        <taxon>Actinomycetes</taxon>
        <taxon>Pseudonocardiales</taxon>
        <taxon>Pseudonocardiaceae</taxon>
        <taxon>Umezawaea</taxon>
    </lineage>
</organism>
<reference evidence="4" key="1">
    <citation type="submission" date="2022-08" db="EMBL/GenBank/DDBJ databases">
        <authorList>
            <person name="Tistechok S."/>
            <person name="Samborskyy M."/>
            <person name="Roman I."/>
        </authorList>
    </citation>
    <scope>NUCLEOTIDE SEQUENCE</scope>
    <source>
        <strain evidence="4">DSM 103496</strain>
    </source>
</reference>
<proteinExistence type="predicted"/>
<keyword evidence="2" id="KW-0812">Transmembrane</keyword>
<gene>
    <name evidence="4" type="ORF">NZH93_38090</name>
</gene>
<dbReference type="RefSeq" id="WP_259628149.1">
    <property type="nucleotide sequence ID" value="NZ_JANYMP010000025.1"/>
</dbReference>
<evidence type="ECO:0000256" key="2">
    <source>
        <dbReference type="SAM" id="Phobius"/>
    </source>
</evidence>
<feature type="region of interest" description="Disordered" evidence="1">
    <location>
        <begin position="107"/>
        <end position="133"/>
    </location>
</feature>
<feature type="transmembrane region" description="Helical" evidence="2">
    <location>
        <begin position="81"/>
        <end position="102"/>
    </location>
</feature>
<protein>
    <recommendedName>
        <fullName evidence="3">DUF8017 domain-containing protein</fullName>
    </recommendedName>
</protein>
<comment type="caution">
    <text evidence="4">The sequence shown here is derived from an EMBL/GenBank/DDBJ whole genome shotgun (WGS) entry which is preliminary data.</text>
</comment>
<dbReference type="Pfam" id="PF26056">
    <property type="entry name" value="DUF8017"/>
    <property type="match status" value="1"/>
</dbReference>
<evidence type="ECO:0000256" key="1">
    <source>
        <dbReference type="SAM" id="MobiDB-lite"/>
    </source>
</evidence>
<sequence length="318" mass="32660">MTHPGDGQGGWGGQQGGWGQPQYPPTGGFPAQQPQYPPTGDFPAQQPQYPPTGGFPAQQSQYGGLGVYSGGPPEQPKRPRWPIIVAVVVLVLAAGGATTYFLTRESDDQAVTTSTSKSAPPTSSAPTSSSKAAQTCEPHATGWTCLPVPALSYSYDTPEAWKASKATGLVEGLPDLRLTGVATYGEYDCGGKGYNRGNTGGAVVKQDDAGALAKDVAAKLSAQYYKSGTATVAVGEPRDVTVPGTKVTGVQVDSVITTTGNECLASKGAIKVLVLRGDNGLHLFMTNGDLEGGPASAPKPVPDADLQAMVDSVKPLRG</sequence>
<dbReference type="EMBL" id="JANYMP010000025">
    <property type="protein sequence ID" value="MCS7482691.1"/>
    <property type="molecule type" value="Genomic_DNA"/>
</dbReference>
<dbReference type="Proteomes" id="UP001141259">
    <property type="component" value="Unassembled WGS sequence"/>
</dbReference>
<name>A0A9X2VTI5_9PSEU</name>
<feature type="region of interest" description="Disordered" evidence="1">
    <location>
        <begin position="1"/>
        <end position="77"/>
    </location>
</feature>
<dbReference type="AlphaFoldDB" id="A0A9X2VTI5"/>
<evidence type="ECO:0000313" key="5">
    <source>
        <dbReference type="Proteomes" id="UP001141259"/>
    </source>
</evidence>
<feature type="compositionally biased region" description="Gly residues" evidence="1">
    <location>
        <begin position="1"/>
        <end position="19"/>
    </location>
</feature>
<feature type="domain" description="DUF8017" evidence="3">
    <location>
        <begin position="137"/>
        <end position="316"/>
    </location>
</feature>
<keyword evidence="5" id="KW-1185">Reference proteome</keyword>
<dbReference type="InterPro" id="IPR058330">
    <property type="entry name" value="DUF8017"/>
</dbReference>
<feature type="compositionally biased region" description="Low complexity" evidence="1">
    <location>
        <begin position="112"/>
        <end position="133"/>
    </location>
</feature>
<keyword evidence="2" id="KW-0472">Membrane</keyword>
<keyword evidence="2" id="KW-1133">Transmembrane helix</keyword>